<evidence type="ECO:0000313" key="1">
    <source>
        <dbReference type="EMBL" id="WOG89480.1"/>
    </source>
</evidence>
<dbReference type="Proteomes" id="UP000077755">
    <property type="component" value="Chromosome 2"/>
</dbReference>
<reference evidence="1" key="2">
    <citation type="submission" date="2022-03" db="EMBL/GenBank/DDBJ databases">
        <title>Draft title - Genomic analysis of global carrot germplasm unveils the trajectory of domestication and the origin of high carotenoid orange carrot.</title>
        <authorList>
            <person name="Iorizzo M."/>
            <person name="Ellison S."/>
            <person name="Senalik D."/>
            <person name="Macko-Podgorni A."/>
            <person name="Grzebelus D."/>
            <person name="Bostan H."/>
            <person name="Rolling W."/>
            <person name="Curaba J."/>
            <person name="Simon P."/>
        </authorList>
    </citation>
    <scope>NUCLEOTIDE SEQUENCE</scope>
    <source>
        <tissue evidence="1">Leaf</tissue>
    </source>
</reference>
<proteinExistence type="predicted"/>
<accession>A0AAF0WGH1</accession>
<name>A0AAF0WGH1_DAUCS</name>
<dbReference type="EMBL" id="CP093344">
    <property type="protein sequence ID" value="WOG89480.1"/>
    <property type="molecule type" value="Genomic_DNA"/>
</dbReference>
<evidence type="ECO:0000313" key="2">
    <source>
        <dbReference type="Proteomes" id="UP000077755"/>
    </source>
</evidence>
<reference evidence="1" key="1">
    <citation type="journal article" date="2016" name="Nat. Genet.">
        <title>A high-quality carrot genome assembly provides new insights into carotenoid accumulation and asterid genome evolution.</title>
        <authorList>
            <person name="Iorizzo M."/>
            <person name="Ellison S."/>
            <person name="Senalik D."/>
            <person name="Zeng P."/>
            <person name="Satapoomin P."/>
            <person name="Huang J."/>
            <person name="Bowman M."/>
            <person name="Iovene M."/>
            <person name="Sanseverino W."/>
            <person name="Cavagnaro P."/>
            <person name="Yildiz M."/>
            <person name="Macko-Podgorni A."/>
            <person name="Moranska E."/>
            <person name="Grzebelus E."/>
            <person name="Grzebelus D."/>
            <person name="Ashrafi H."/>
            <person name="Zheng Z."/>
            <person name="Cheng S."/>
            <person name="Spooner D."/>
            <person name="Van Deynze A."/>
            <person name="Simon P."/>
        </authorList>
    </citation>
    <scope>NUCLEOTIDE SEQUENCE</scope>
    <source>
        <tissue evidence="1">Leaf</tissue>
    </source>
</reference>
<dbReference type="AlphaFoldDB" id="A0AAF0WGH1"/>
<organism evidence="1 2">
    <name type="scientific">Daucus carota subsp. sativus</name>
    <name type="common">Carrot</name>
    <dbReference type="NCBI Taxonomy" id="79200"/>
    <lineage>
        <taxon>Eukaryota</taxon>
        <taxon>Viridiplantae</taxon>
        <taxon>Streptophyta</taxon>
        <taxon>Embryophyta</taxon>
        <taxon>Tracheophyta</taxon>
        <taxon>Spermatophyta</taxon>
        <taxon>Magnoliopsida</taxon>
        <taxon>eudicotyledons</taxon>
        <taxon>Gunneridae</taxon>
        <taxon>Pentapetalae</taxon>
        <taxon>asterids</taxon>
        <taxon>campanulids</taxon>
        <taxon>Apiales</taxon>
        <taxon>Apiaceae</taxon>
        <taxon>Apioideae</taxon>
        <taxon>Scandiceae</taxon>
        <taxon>Daucinae</taxon>
        <taxon>Daucus</taxon>
        <taxon>Daucus sect. Daucus</taxon>
    </lineage>
</organism>
<gene>
    <name evidence="1" type="ORF">DCAR_0208718</name>
</gene>
<sequence>MKNRVGVVRGLSIIFNIMCLVKGSNENILFKYF</sequence>
<protein>
    <submittedName>
        <fullName evidence="1">Uncharacterized protein</fullName>
    </submittedName>
</protein>
<keyword evidence="2" id="KW-1185">Reference proteome</keyword>